<dbReference type="Proteomes" id="UP001061958">
    <property type="component" value="Unassembled WGS sequence"/>
</dbReference>
<evidence type="ECO:0000256" key="7">
    <source>
        <dbReference type="RuleBase" id="RU364117"/>
    </source>
</evidence>
<dbReference type="GO" id="GO:0000724">
    <property type="term" value="P:double-strand break repair via homologous recombination"/>
    <property type="evidence" value="ECO:0007669"/>
    <property type="project" value="TreeGrafter"/>
</dbReference>
<dbReference type="PANTHER" id="PTHR13710">
    <property type="entry name" value="DNA HELICASE RECQ FAMILY MEMBER"/>
    <property type="match status" value="1"/>
</dbReference>
<comment type="catalytic activity">
    <reaction evidence="6 7">
        <text>Couples ATP hydrolysis with the unwinding of duplex DNA by translocating in the 3'-5' direction.</text>
        <dbReference type="EC" id="5.6.2.4"/>
    </reaction>
</comment>
<keyword evidence="2 7" id="KW-0547">Nucleotide-binding</keyword>
<dbReference type="Gene3D" id="3.40.50.300">
    <property type="entry name" value="P-loop containing nucleotide triphosphate hydrolases"/>
    <property type="match status" value="2"/>
</dbReference>
<dbReference type="Pfam" id="PF16124">
    <property type="entry name" value="RecQ_Zn_bind"/>
    <property type="match status" value="1"/>
</dbReference>
<dbReference type="InterPro" id="IPR001650">
    <property type="entry name" value="Helicase_C-like"/>
</dbReference>
<dbReference type="SUPFAM" id="SSF52540">
    <property type="entry name" value="P-loop containing nucleoside triphosphate hydrolases"/>
    <property type="match status" value="1"/>
</dbReference>
<evidence type="ECO:0000313" key="12">
    <source>
        <dbReference type="Proteomes" id="UP001061958"/>
    </source>
</evidence>
<protein>
    <recommendedName>
        <fullName evidence="7">ATP-dependent DNA helicase</fullName>
        <ecNumber evidence="7">5.6.2.4</ecNumber>
    </recommendedName>
</protein>
<comment type="similarity">
    <text evidence="1 7">Belongs to the helicase family. RecQ subfamily.</text>
</comment>
<evidence type="ECO:0000259" key="10">
    <source>
        <dbReference type="PROSITE" id="PS51194"/>
    </source>
</evidence>
<dbReference type="EC" id="5.6.2.4" evidence="7"/>
<reference evidence="11" key="1">
    <citation type="journal article" date="2022" name="Proc. Natl. Acad. Sci. U.S.A.">
        <title>Life cycle and functional genomics of the unicellular red alga Galdieria for elucidating algal and plant evolution and industrial use.</title>
        <authorList>
            <person name="Hirooka S."/>
            <person name="Itabashi T."/>
            <person name="Ichinose T.M."/>
            <person name="Onuma R."/>
            <person name="Fujiwara T."/>
            <person name="Yamashita S."/>
            <person name="Jong L.W."/>
            <person name="Tomita R."/>
            <person name="Iwane A.H."/>
            <person name="Miyagishima S.Y."/>
        </authorList>
    </citation>
    <scope>NUCLEOTIDE SEQUENCE</scope>
    <source>
        <strain evidence="11">NBRC 102759</strain>
    </source>
</reference>
<dbReference type="InterPro" id="IPR027417">
    <property type="entry name" value="P-loop_NTPase"/>
</dbReference>
<evidence type="ECO:0000256" key="8">
    <source>
        <dbReference type="SAM" id="MobiDB-lite"/>
    </source>
</evidence>
<dbReference type="GO" id="GO:0005694">
    <property type="term" value="C:chromosome"/>
    <property type="evidence" value="ECO:0007669"/>
    <property type="project" value="TreeGrafter"/>
</dbReference>
<dbReference type="InterPro" id="IPR014001">
    <property type="entry name" value="Helicase_ATP-bd"/>
</dbReference>
<feature type="domain" description="Helicase ATP-binding" evidence="9">
    <location>
        <begin position="29"/>
        <end position="206"/>
    </location>
</feature>
<dbReference type="InterPro" id="IPR004589">
    <property type="entry name" value="DNA_helicase_ATP-dep_RecQ"/>
</dbReference>
<dbReference type="PROSITE" id="PS51192">
    <property type="entry name" value="HELICASE_ATP_BIND_1"/>
    <property type="match status" value="1"/>
</dbReference>
<gene>
    <name evidence="11" type="ORF">GpartN1_g5964.t1</name>
</gene>
<evidence type="ECO:0000259" key="9">
    <source>
        <dbReference type="PROSITE" id="PS51192"/>
    </source>
</evidence>
<evidence type="ECO:0000256" key="5">
    <source>
        <dbReference type="ARBA" id="ARBA00022840"/>
    </source>
</evidence>
<dbReference type="GO" id="GO:0009378">
    <property type="term" value="F:four-way junction helicase activity"/>
    <property type="evidence" value="ECO:0007669"/>
    <property type="project" value="TreeGrafter"/>
</dbReference>
<feature type="region of interest" description="Disordered" evidence="8">
    <location>
        <begin position="507"/>
        <end position="526"/>
    </location>
</feature>
<dbReference type="CDD" id="cd18794">
    <property type="entry name" value="SF2_C_RecQ"/>
    <property type="match status" value="1"/>
</dbReference>
<dbReference type="AlphaFoldDB" id="A0A9C7Q0A6"/>
<dbReference type="GO" id="GO:0003676">
    <property type="term" value="F:nucleic acid binding"/>
    <property type="evidence" value="ECO:0007669"/>
    <property type="project" value="InterPro"/>
</dbReference>
<dbReference type="FunFam" id="3.40.50.300:FF:001389">
    <property type="entry name" value="ATP-dependent DNA helicase RecQ"/>
    <property type="match status" value="1"/>
</dbReference>
<keyword evidence="5 7" id="KW-0067">ATP-binding</keyword>
<dbReference type="SMART" id="SM00487">
    <property type="entry name" value="DEXDc"/>
    <property type="match status" value="1"/>
</dbReference>
<dbReference type="Pfam" id="PF00271">
    <property type="entry name" value="Helicase_C"/>
    <property type="match status" value="1"/>
</dbReference>
<proteinExistence type="inferred from homology"/>
<sequence>MTCPFASIERELKAHFGYDNFRPFQQEVINSVLKGSDVFFLAPTGGGKSLCFQLPALLLKGKVSFVVSPLVALIEDQVNKLTALNIKAYSILSCQGKKHKETVFALLEEGHSEKLPSLIYVTPECVSTARFQKVLRFLYKNKKIGLFAVDEAHCISCWGHDFRPKYRELEVLKQLCSDIPILALTATATKMVMDDIITCLRMKQCIRFRQSFNRPNIFYQVVHEDKLSTNVMDDVKCFVTSFGNSSGIIYARQREVTENLCQKLNASGIKAGVYHAGKKASEKQKVLKDWLSNHLSIICCTIAFGMGIDKPDVRFVIHFNLPKSLENFYQESGRAGRDGLASYSRLYYSPSDFFSLQEMSRGKEHMPSAYLDKCSRGIEALYDFCNQSICRRKQLLKYFGETFSGCCDSCDICSSTYCGSPTQLHNHQNLYVTKQSDQSLVDSASNNRMGSCFCTASTLLAEERRTRPNYSEDKTRQRENSIATGIIHHEKHETNIPCKRKLLDNTTVKDEKQVRKQQTKKSVSKTPNINQKTLLRWLSETV</sequence>
<dbReference type="GO" id="GO:0005737">
    <property type="term" value="C:cytoplasm"/>
    <property type="evidence" value="ECO:0007669"/>
    <property type="project" value="TreeGrafter"/>
</dbReference>
<dbReference type="NCBIfam" id="TIGR00614">
    <property type="entry name" value="recQ_fam"/>
    <property type="match status" value="1"/>
</dbReference>
<keyword evidence="7" id="KW-0539">Nucleus</keyword>
<organism evidence="11 12">
    <name type="scientific">Galdieria partita</name>
    <dbReference type="NCBI Taxonomy" id="83374"/>
    <lineage>
        <taxon>Eukaryota</taxon>
        <taxon>Rhodophyta</taxon>
        <taxon>Bangiophyceae</taxon>
        <taxon>Galdieriales</taxon>
        <taxon>Galdieriaceae</taxon>
        <taxon>Galdieria</taxon>
    </lineage>
</organism>
<dbReference type="GO" id="GO:0005634">
    <property type="term" value="C:nucleus"/>
    <property type="evidence" value="ECO:0007669"/>
    <property type="project" value="UniProtKB-SubCell"/>
</dbReference>
<comment type="subcellular location">
    <subcellularLocation>
        <location evidence="7">Nucleus</location>
    </subcellularLocation>
</comment>
<keyword evidence="3 7" id="KW-0378">Hydrolase</keyword>
<feature type="domain" description="Helicase C-terminal" evidence="10">
    <location>
        <begin position="234"/>
        <end position="382"/>
    </location>
</feature>
<dbReference type="SMART" id="SM00490">
    <property type="entry name" value="HELICc"/>
    <property type="match status" value="1"/>
</dbReference>
<evidence type="ECO:0000256" key="1">
    <source>
        <dbReference type="ARBA" id="ARBA00005446"/>
    </source>
</evidence>
<name>A0A9C7Q0A6_9RHOD</name>
<comment type="catalytic activity">
    <reaction evidence="7">
        <text>ATP + H2O = ADP + phosphate + H(+)</text>
        <dbReference type="Rhea" id="RHEA:13065"/>
        <dbReference type="ChEBI" id="CHEBI:15377"/>
        <dbReference type="ChEBI" id="CHEBI:15378"/>
        <dbReference type="ChEBI" id="CHEBI:30616"/>
        <dbReference type="ChEBI" id="CHEBI:43474"/>
        <dbReference type="ChEBI" id="CHEBI:456216"/>
    </reaction>
</comment>
<dbReference type="CDD" id="cd17920">
    <property type="entry name" value="DEXHc_RecQ"/>
    <property type="match status" value="1"/>
</dbReference>
<accession>A0A9C7Q0A6</accession>
<evidence type="ECO:0000313" key="11">
    <source>
        <dbReference type="EMBL" id="GJQ14173.1"/>
    </source>
</evidence>
<keyword evidence="4 7" id="KW-0347">Helicase</keyword>
<dbReference type="Pfam" id="PF00270">
    <property type="entry name" value="DEAD"/>
    <property type="match status" value="1"/>
</dbReference>
<evidence type="ECO:0000256" key="4">
    <source>
        <dbReference type="ARBA" id="ARBA00022806"/>
    </source>
</evidence>
<evidence type="ECO:0000256" key="3">
    <source>
        <dbReference type="ARBA" id="ARBA00022801"/>
    </source>
</evidence>
<dbReference type="PANTHER" id="PTHR13710:SF155">
    <property type="entry name" value="ATP-DEPENDENT DNA HELICASE Q-LIKE 3"/>
    <property type="match status" value="1"/>
</dbReference>
<comment type="caution">
    <text evidence="11">The sequence shown here is derived from an EMBL/GenBank/DDBJ whole genome shotgun (WGS) entry which is preliminary data.</text>
</comment>
<keyword evidence="12" id="KW-1185">Reference proteome</keyword>
<dbReference type="OrthoDB" id="10261556at2759"/>
<dbReference type="GO" id="GO:0016787">
    <property type="term" value="F:hydrolase activity"/>
    <property type="evidence" value="ECO:0007669"/>
    <property type="project" value="UniProtKB-KW"/>
</dbReference>
<evidence type="ECO:0000256" key="6">
    <source>
        <dbReference type="ARBA" id="ARBA00034617"/>
    </source>
</evidence>
<dbReference type="PROSITE" id="PS51194">
    <property type="entry name" value="HELICASE_CTER"/>
    <property type="match status" value="1"/>
</dbReference>
<dbReference type="InterPro" id="IPR032284">
    <property type="entry name" value="RecQ_Zn-bd"/>
</dbReference>
<dbReference type="EMBL" id="BQMJ01000052">
    <property type="protein sequence ID" value="GJQ14173.1"/>
    <property type="molecule type" value="Genomic_DNA"/>
</dbReference>
<reference evidence="11" key="2">
    <citation type="submission" date="2022-01" db="EMBL/GenBank/DDBJ databases">
        <authorList>
            <person name="Hirooka S."/>
            <person name="Miyagishima S.Y."/>
        </authorList>
    </citation>
    <scope>NUCLEOTIDE SEQUENCE</scope>
    <source>
        <strain evidence="11">NBRC 102759</strain>
    </source>
</reference>
<dbReference type="InterPro" id="IPR011545">
    <property type="entry name" value="DEAD/DEAH_box_helicase_dom"/>
</dbReference>
<evidence type="ECO:0000256" key="2">
    <source>
        <dbReference type="ARBA" id="ARBA00022741"/>
    </source>
</evidence>
<dbReference type="GO" id="GO:0005524">
    <property type="term" value="F:ATP binding"/>
    <property type="evidence" value="ECO:0007669"/>
    <property type="project" value="UniProtKB-KW"/>
</dbReference>
<dbReference type="GO" id="GO:0043138">
    <property type="term" value="F:3'-5' DNA helicase activity"/>
    <property type="evidence" value="ECO:0007669"/>
    <property type="project" value="UniProtKB-EC"/>
</dbReference>